<dbReference type="EMBL" id="LT598469">
    <property type="protein sequence ID" value="SCV00044.1"/>
    <property type="molecule type" value="Genomic_DNA"/>
</dbReference>
<feature type="transmembrane region" description="Helical" evidence="2">
    <location>
        <begin position="55"/>
        <end position="79"/>
    </location>
</feature>
<evidence type="ECO:0000313" key="3">
    <source>
        <dbReference type="EMBL" id="SCV00044.1"/>
    </source>
</evidence>
<organism evidence="3 4">
    <name type="scientific">Lachancea mirantina</name>
    <dbReference type="NCBI Taxonomy" id="1230905"/>
    <lineage>
        <taxon>Eukaryota</taxon>
        <taxon>Fungi</taxon>
        <taxon>Dikarya</taxon>
        <taxon>Ascomycota</taxon>
        <taxon>Saccharomycotina</taxon>
        <taxon>Saccharomycetes</taxon>
        <taxon>Saccharomycetales</taxon>
        <taxon>Saccharomycetaceae</taxon>
        <taxon>Lachancea</taxon>
    </lineage>
</organism>
<evidence type="ECO:0000256" key="1">
    <source>
        <dbReference type="SAM" id="MobiDB-lite"/>
    </source>
</evidence>
<proteinExistence type="predicted"/>
<dbReference type="InterPro" id="IPR014805">
    <property type="entry name" value="SKG6/TOS2-like"/>
</dbReference>
<gene>
    <name evidence="3" type="ORF">LAMI_0G02542G</name>
</gene>
<feature type="compositionally biased region" description="Polar residues" evidence="1">
    <location>
        <begin position="669"/>
        <end position="678"/>
    </location>
</feature>
<sequence length="678" mass="74368">MRGRYDVTHRLHVRADNSKSSSSSASSSQKSATTSACKGSSCELPAGNTHQTNTAVIVAVVVPVCLVAIALSIVLYMVWKKGKKEALEDNDPDYDGDGDFFPSMGPHYELKDSFPRGNSSGSNFDGFEPKIPYEYGGVGVPSLGPNSMRTGTPAEAFQLPHGTGREDLREFARSLDANDFSGYRLASRSASELSLTQPSVPMNKVRPAAPLHKKSFTSSNLLSVETSSFSNPSPEKASPANHQFREPSGAAESTGPLRRSASFEFEASPVKDVRTNVEQGYVRSFSGYSPDEPTQESKDDTASIDLDNAPNGVQNPFLPEGFPENEYVGNFNNKEEENIKRMKSIYEVYLDRNGTVVKKKTGDAEISSKHEVPVEDLPADALHQINAMAASNTDAQSPIPAEDKSGIYADASNLRLPADEPPDHRIASSIYSEMPPVTDHSQAIEPQHLEQNQNMQYIPQQPNLTYPQGAYSRQPAFPQHMHMQQQRLHLPQQYYHPQALENIRELPTPSHLPFSATTSSLTSFRGNGNGAINAIMGDGRSANPIDHPELFYNQTSPTQDGFAINHSTQSYSQGSQVLPHHLRQSVVMTNPAELSHSKLYKPAGSFRNYSAANSRNNSMTSQHTMQQHQAQLAHQRVSGILDDHDAYQRPNMSAILPLSGSQDDLRKQLGSSHNYNNV</sequence>
<evidence type="ECO:0000256" key="2">
    <source>
        <dbReference type="SAM" id="Phobius"/>
    </source>
</evidence>
<keyword evidence="2" id="KW-1133">Transmembrane helix</keyword>
<feature type="compositionally biased region" description="Low complexity" evidence="1">
    <location>
        <begin position="18"/>
        <end position="32"/>
    </location>
</feature>
<feature type="region of interest" description="Disordered" evidence="1">
    <location>
        <begin position="224"/>
        <end position="260"/>
    </location>
</feature>
<feature type="region of interest" description="Disordered" evidence="1">
    <location>
        <begin position="1"/>
        <end position="32"/>
    </location>
</feature>
<dbReference type="Pfam" id="PF08693">
    <property type="entry name" value="SKG6"/>
    <property type="match status" value="1"/>
</dbReference>
<accession>A0A1G4K7X5</accession>
<dbReference type="AlphaFoldDB" id="A0A1G4K7X5"/>
<keyword evidence="2" id="KW-0812">Transmembrane</keyword>
<reference evidence="3 4" key="1">
    <citation type="submission" date="2016-03" db="EMBL/GenBank/DDBJ databases">
        <authorList>
            <person name="Devillers H."/>
        </authorList>
    </citation>
    <scope>NUCLEOTIDE SEQUENCE [LARGE SCALE GENOMIC DNA]</scope>
    <source>
        <strain evidence="3">CBS 11717</strain>
    </source>
</reference>
<keyword evidence="4" id="KW-1185">Reference proteome</keyword>
<dbReference type="OrthoDB" id="4035953at2759"/>
<feature type="region of interest" description="Disordered" evidence="1">
    <location>
        <begin position="282"/>
        <end position="302"/>
    </location>
</feature>
<feature type="compositionally biased region" description="Polar residues" evidence="1">
    <location>
        <begin position="224"/>
        <end position="233"/>
    </location>
</feature>
<dbReference type="Proteomes" id="UP000191024">
    <property type="component" value="Chromosome G"/>
</dbReference>
<feature type="region of interest" description="Disordered" evidence="1">
    <location>
        <begin position="655"/>
        <end position="678"/>
    </location>
</feature>
<name>A0A1G4K7X5_9SACH</name>
<evidence type="ECO:0000313" key="4">
    <source>
        <dbReference type="Proteomes" id="UP000191024"/>
    </source>
</evidence>
<protein>
    <submittedName>
        <fullName evidence="3">LAMI_0G02542g1_1</fullName>
    </submittedName>
</protein>
<keyword evidence="2" id="KW-0472">Membrane</keyword>
<feature type="compositionally biased region" description="Basic and acidic residues" evidence="1">
    <location>
        <begin position="1"/>
        <end position="17"/>
    </location>
</feature>